<keyword evidence="1" id="KW-1133">Transmembrane helix</keyword>
<dbReference type="AlphaFoldDB" id="A0A0F9R5X5"/>
<sequence>MIIEIAIVFVLIACIGFYSFLLFWKPKYRRFQIISHFAVGTNYLIFDNKLGQFCRENGQHMEFKKKRNARKIVKYLEIKDDN</sequence>
<dbReference type="EMBL" id="LAZR01003216">
    <property type="protein sequence ID" value="KKN20706.1"/>
    <property type="molecule type" value="Genomic_DNA"/>
</dbReference>
<gene>
    <name evidence="2" type="ORF">LCGC14_0932780</name>
</gene>
<reference evidence="2" key="1">
    <citation type="journal article" date="2015" name="Nature">
        <title>Complex archaea that bridge the gap between prokaryotes and eukaryotes.</title>
        <authorList>
            <person name="Spang A."/>
            <person name="Saw J.H."/>
            <person name="Jorgensen S.L."/>
            <person name="Zaremba-Niedzwiedzka K."/>
            <person name="Martijn J."/>
            <person name="Lind A.E."/>
            <person name="van Eijk R."/>
            <person name="Schleper C."/>
            <person name="Guy L."/>
            <person name="Ettema T.J."/>
        </authorList>
    </citation>
    <scope>NUCLEOTIDE SEQUENCE</scope>
</reference>
<organism evidence="2">
    <name type="scientific">marine sediment metagenome</name>
    <dbReference type="NCBI Taxonomy" id="412755"/>
    <lineage>
        <taxon>unclassified sequences</taxon>
        <taxon>metagenomes</taxon>
        <taxon>ecological metagenomes</taxon>
    </lineage>
</organism>
<feature type="transmembrane region" description="Helical" evidence="1">
    <location>
        <begin position="6"/>
        <end position="24"/>
    </location>
</feature>
<protein>
    <submittedName>
        <fullName evidence="2">Uncharacterized protein</fullName>
    </submittedName>
</protein>
<evidence type="ECO:0000313" key="2">
    <source>
        <dbReference type="EMBL" id="KKN20706.1"/>
    </source>
</evidence>
<keyword evidence="1" id="KW-0472">Membrane</keyword>
<keyword evidence="1" id="KW-0812">Transmembrane</keyword>
<name>A0A0F9R5X5_9ZZZZ</name>
<comment type="caution">
    <text evidence="2">The sequence shown here is derived from an EMBL/GenBank/DDBJ whole genome shotgun (WGS) entry which is preliminary data.</text>
</comment>
<accession>A0A0F9R5X5</accession>
<proteinExistence type="predicted"/>
<evidence type="ECO:0000256" key="1">
    <source>
        <dbReference type="SAM" id="Phobius"/>
    </source>
</evidence>